<dbReference type="SUPFAM" id="SSF49777">
    <property type="entry name" value="PEBP-like"/>
    <property type="match status" value="1"/>
</dbReference>
<evidence type="ECO:0000256" key="1">
    <source>
        <dbReference type="ARBA" id="ARBA00007120"/>
    </source>
</evidence>
<dbReference type="AlphaFoldDB" id="A0A255HA21"/>
<feature type="region of interest" description="Disordered" evidence="2">
    <location>
        <begin position="1"/>
        <end position="38"/>
    </location>
</feature>
<gene>
    <name evidence="3" type="ORF">CGZ93_04155</name>
</gene>
<comment type="similarity">
    <text evidence="1">Belongs to the UPF0098 family.</text>
</comment>
<dbReference type="EMBL" id="NMVQ01000004">
    <property type="protein sequence ID" value="OYO24302.1"/>
    <property type="molecule type" value="Genomic_DNA"/>
</dbReference>
<proteinExistence type="inferred from homology"/>
<dbReference type="OrthoDB" id="9797506at2"/>
<dbReference type="Gene3D" id="3.90.280.10">
    <property type="entry name" value="PEBP-like"/>
    <property type="match status" value="1"/>
</dbReference>
<dbReference type="InterPro" id="IPR005247">
    <property type="entry name" value="YbhB_YbcL/LppC-like"/>
</dbReference>
<organism evidence="3 4">
    <name type="scientific">Enemella dayhoffiae</name>
    <dbReference type="NCBI Taxonomy" id="2016507"/>
    <lineage>
        <taxon>Bacteria</taxon>
        <taxon>Bacillati</taxon>
        <taxon>Actinomycetota</taxon>
        <taxon>Actinomycetes</taxon>
        <taxon>Propionibacteriales</taxon>
        <taxon>Propionibacteriaceae</taxon>
        <taxon>Enemella</taxon>
    </lineage>
</organism>
<evidence type="ECO:0008006" key="5">
    <source>
        <dbReference type="Google" id="ProtNLM"/>
    </source>
</evidence>
<dbReference type="Proteomes" id="UP000216311">
    <property type="component" value="Unassembled WGS sequence"/>
</dbReference>
<sequence length="177" mass="18712">MTENSPFAKLPDVPRFDVTSSDIADGQQMPEAHRSGAMGVPGGEDVSPQLAWSGAPEGTKSFVVTCFDPDAPTQSGWWHWAVANLPADTSELATGAGDKDNPTLPQGALTLNNDASMAGYLGAAPPPGHGDHRYFFVVHALDVDSLDVTAEDTPAKLNFLMFGHVIGRGWIVPTFGH</sequence>
<dbReference type="PANTHER" id="PTHR30289">
    <property type="entry name" value="UNCHARACTERIZED PROTEIN YBCL-RELATED"/>
    <property type="match status" value="1"/>
</dbReference>
<evidence type="ECO:0000313" key="4">
    <source>
        <dbReference type="Proteomes" id="UP000216311"/>
    </source>
</evidence>
<dbReference type="NCBIfam" id="TIGR00481">
    <property type="entry name" value="YbhB/YbcL family Raf kinase inhibitor-like protein"/>
    <property type="match status" value="1"/>
</dbReference>
<protein>
    <recommendedName>
        <fullName evidence="5">YbhB/YbcL family Raf kinase inhibitor-like protein</fullName>
    </recommendedName>
</protein>
<dbReference type="InterPro" id="IPR036610">
    <property type="entry name" value="PEBP-like_sf"/>
</dbReference>
<reference evidence="3 4" key="1">
    <citation type="submission" date="2017-07" db="EMBL/GenBank/DDBJ databases">
        <title>Draft whole genome sequences of clinical Proprionibacteriaceae strains.</title>
        <authorList>
            <person name="Bernier A.-M."/>
            <person name="Bernard K."/>
            <person name="Domingo M.-C."/>
        </authorList>
    </citation>
    <scope>NUCLEOTIDE SEQUENCE [LARGE SCALE GENOMIC DNA]</scope>
    <source>
        <strain evidence="3 4">NML 130396</strain>
    </source>
</reference>
<accession>A0A255HA21</accession>
<dbReference type="Pfam" id="PF01161">
    <property type="entry name" value="PBP"/>
    <property type="match status" value="1"/>
</dbReference>
<evidence type="ECO:0000313" key="3">
    <source>
        <dbReference type="EMBL" id="OYO24302.1"/>
    </source>
</evidence>
<dbReference type="InterPro" id="IPR008914">
    <property type="entry name" value="PEBP"/>
</dbReference>
<evidence type="ECO:0000256" key="2">
    <source>
        <dbReference type="SAM" id="MobiDB-lite"/>
    </source>
</evidence>
<dbReference type="CDD" id="cd00865">
    <property type="entry name" value="PEBP_bact_arch"/>
    <property type="match status" value="1"/>
</dbReference>
<dbReference type="RefSeq" id="WP_094362891.1">
    <property type="nucleotide sequence ID" value="NZ_NMVQ01000004.1"/>
</dbReference>
<name>A0A255HA21_9ACTN</name>
<keyword evidence="4" id="KW-1185">Reference proteome</keyword>
<dbReference type="PANTHER" id="PTHR30289:SF1">
    <property type="entry name" value="PEBP (PHOSPHATIDYLETHANOLAMINE-BINDING PROTEIN) FAMILY PROTEIN"/>
    <property type="match status" value="1"/>
</dbReference>
<comment type="caution">
    <text evidence="3">The sequence shown here is derived from an EMBL/GenBank/DDBJ whole genome shotgun (WGS) entry which is preliminary data.</text>
</comment>